<sequence length="149" mass="16081">MPEPNDRSMQDLKPTVWIGKQGCSDTMIEEIVAQLKKRKLIKVKWLQSAEVEPEEIAARAKARLVEVRGRTLVLAEKGKGAASPVRPEKAPGNTLGKPPVKRTTRTTARKEGRSVAVQSKGRAPAARSPATESPAGKPRQTGALKAGKK</sequence>
<dbReference type="PANTHER" id="PTHR40065">
    <property type="entry name" value="RNA-BINDING PROTEIN YHBY"/>
    <property type="match status" value="1"/>
</dbReference>
<dbReference type="InParanoid" id="L0HDP6"/>
<dbReference type="FunCoup" id="L0HDP6">
    <property type="interactions" value="1"/>
</dbReference>
<evidence type="ECO:0000313" key="6">
    <source>
        <dbReference type="Proteomes" id="UP000010824"/>
    </source>
</evidence>
<dbReference type="SUPFAM" id="SSF75471">
    <property type="entry name" value="YhbY-like"/>
    <property type="match status" value="1"/>
</dbReference>
<dbReference type="Pfam" id="PF01985">
    <property type="entry name" value="CRS1_YhbY"/>
    <property type="match status" value="1"/>
</dbReference>
<dbReference type="InterPro" id="IPR035920">
    <property type="entry name" value="YhbY-like_sf"/>
</dbReference>
<evidence type="ECO:0000259" key="4">
    <source>
        <dbReference type="PROSITE" id="PS51295"/>
    </source>
</evidence>
<dbReference type="Proteomes" id="UP000010824">
    <property type="component" value="Chromosome"/>
</dbReference>
<dbReference type="HOGENOM" id="CLU_1745550_0_0_2"/>
<evidence type="ECO:0000313" key="5">
    <source>
        <dbReference type="EMBL" id="AGB02135.1"/>
    </source>
</evidence>
<name>L0HDP6_METFS</name>
<evidence type="ECO:0000256" key="1">
    <source>
        <dbReference type="ARBA" id="ARBA00022884"/>
    </source>
</evidence>
<proteinExistence type="predicted"/>
<organism evidence="5 6">
    <name type="scientific">Methanoregula formicica (strain DSM 22288 / NBRC 105244 / SMSP)</name>
    <dbReference type="NCBI Taxonomy" id="593750"/>
    <lineage>
        <taxon>Archaea</taxon>
        <taxon>Methanobacteriati</taxon>
        <taxon>Methanobacteriota</taxon>
        <taxon>Stenosarchaea group</taxon>
        <taxon>Methanomicrobia</taxon>
        <taxon>Methanomicrobiales</taxon>
        <taxon>Methanoregulaceae</taxon>
        <taxon>Methanoregula</taxon>
    </lineage>
</organism>
<dbReference type="Gene3D" id="3.30.110.60">
    <property type="entry name" value="YhbY-like"/>
    <property type="match status" value="1"/>
</dbReference>
<keyword evidence="6" id="KW-1185">Reference proteome</keyword>
<reference evidence="6" key="1">
    <citation type="submission" date="2011-12" db="EMBL/GenBank/DDBJ databases">
        <title>Complete sequence of Methanoregula formicicum SMSP.</title>
        <authorList>
            <person name="Lucas S."/>
            <person name="Han J."/>
            <person name="Lapidus A."/>
            <person name="Cheng J.-F."/>
            <person name="Goodwin L."/>
            <person name="Pitluck S."/>
            <person name="Peters L."/>
            <person name="Ovchinnikova G."/>
            <person name="Teshima H."/>
            <person name="Detter J.C."/>
            <person name="Han C."/>
            <person name="Tapia R."/>
            <person name="Land M."/>
            <person name="Hauser L."/>
            <person name="Kyrpides N."/>
            <person name="Ivanova N."/>
            <person name="Pagani I."/>
            <person name="Imachi H."/>
            <person name="Tamaki H."/>
            <person name="Sekiguchi Y."/>
            <person name="Kamagata Y."/>
            <person name="Cadillo-Quiroz H."/>
            <person name="Zinder S."/>
            <person name="Liu W.-T."/>
            <person name="Woyke T."/>
        </authorList>
    </citation>
    <scope>NUCLEOTIDE SEQUENCE [LARGE SCALE GENOMIC DNA]</scope>
    <source>
        <strain evidence="6">DSM 22288 / NBRC 105244 / SMSP</strain>
    </source>
</reference>
<gene>
    <name evidence="5" type="ordered locus">Metfor_1087</name>
</gene>
<dbReference type="PROSITE" id="PS51295">
    <property type="entry name" value="CRM"/>
    <property type="match status" value="1"/>
</dbReference>
<dbReference type="InterPro" id="IPR051925">
    <property type="entry name" value="RNA-binding_domain"/>
</dbReference>
<dbReference type="InterPro" id="IPR001890">
    <property type="entry name" value="RNA-binding_CRM"/>
</dbReference>
<dbReference type="eggNOG" id="arCOG01346">
    <property type="taxonomic scope" value="Archaea"/>
</dbReference>
<accession>L0HDP6</accession>
<feature type="region of interest" description="Disordered" evidence="3">
    <location>
        <begin position="75"/>
        <end position="149"/>
    </location>
</feature>
<dbReference type="GO" id="GO:0005840">
    <property type="term" value="C:ribosome"/>
    <property type="evidence" value="ECO:0007669"/>
    <property type="project" value="UniProtKB-KW"/>
</dbReference>
<dbReference type="KEGG" id="mfo:Metfor_1087"/>
<keyword evidence="5" id="KW-0687">Ribonucleoprotein</keyword>
<dbReference type="PANTHER" id="PTHR40065:SF3">
    <property type="entry name" value="RNA-BINDING PROTEIN YHBY"/>
    <property type="match status" value="1"/>
</dbReference>
<protein>
    <submittedName>
        <fullName evidence="5">Putative RNA-binding protein containing KH domain, possibly ribosomal protein</fullName>
    </submittedName>
</protein>
<evidence type="ECO:0000256" key="2">
    <source>
        <dbReference type="PROSITE-ProRule" id="PRU00626"/>
    </source>
</evidence>
<keyword evidence="1 2" id="KW-0694">RNA-binding</keyword>
<dbReference type="STRING" id="593750.Metfor_1087"/>
<feature type="domain" description="CRM" evidence="4">
    <location>
        <begin position="1"/>
        <end position="87"/>
    </location>
</feature>
<dbReference type="GO" id="GO:0003723">
    <property type="term" value="F:RNA binding"/>
    <property type="evidence" value="ECO:0007669"/>
    <property type="project" value="UniProtKB-UniRule"/>
</dbReference>
<evidence type="ECO:0000256" key="3">
    <source>
        <dbReference type="SAM" id="MobiDB-lite"/>
    </source>
</evidence>
<dbReference type="AlphaFoldDB" id="L0HDP6"/>
<dbReference type="RefSeq" id="WP_015285099.1">
    <property type="nucleotide sequence ID" value="NC_019943.1"/>
</dbReference>
<dbReference type="EMBL" id="CP003167">
    <property type="protein sequence ID" value="AGB02135.1"/>
    <property type="molecule type" value="Genomic_DNA"/>
</dbReference>
<dbReference type="SMART" id="SM01103">
    <property type="entry name" value="CRS1_YhbY"/>
    <property type="match status" value="1"/>
</dbReference>
<keyword evidence="5" id="KW-0689">Ribosomal protein</keyword>
<dbReference type="GeneID" id="87246367"/>
<reference evidence="5 6" key="2">
    <citation type="journal article" date="2014" name="Genome Announc.">
        <title>Complete Genome Sequence of Methanoregula formicica SMSPT, a Mesophilic Hydrogenotrophic Methanogen Isolated from a Methanogenic Upflow Anaerobic Sludge Blanket Reactor.</title>
        <authorList>
            <person name="Yamamoto K."/>
            <person name="Tamaki H."/>
            <person name="Cadillo-Quiroz H."/>
            <person name="Imachi H."/>
            <person name="Kyrpides N."/>
            <person name="Woyke T."/>
            <person name="Goodwin L."/>
            <person name="Zinder S.H."/>
            <person name="Kamagata Y."/>
            <person name="Liu W.T."/>
        </authorList>
    </citation>
    <scope>NUCLEOTIDE SEQUENCE [LARGE SCALE GENOMIC DNA]</scope>
    <source>
        <strain evidence="6">DSM 22288 / NBRC 105244 / SMSP</strain>
    </source>
</reference>